<proteinExistence type="predicted"/>
<evidence type="ECO:0000256" key="1">
    <source>
        <dbReference type="SAM" id="Phobius"/>
    </source>
</evidence>
<dbReference type="Proteomes" id="UP001174909">
    <property type="component" value="Unassembled WGS sequence"/>
</dbReference>
<comment type="caution">
    <text evidence="2">The sequence shown here is derived from an EMBL/GenBank/DDBJ whole genome shotgun (WGS) entry which is preliminary data.</text>
</comment>
<name>A0AA35RG67_GEOBA</name>
<dbReference type="AlphaFoldDB" id="A0AA35RG67"/>
<feature type="transmembrane region" description="Helical" evidence="1">
    <location>
        <begin position="134"/>
        <end position="152"/>
    </location>
</feature>
<accession>A0AA35RG67</accession>
<keyword evidence="1" id="KW-1133">Transmembrane helix</keyword>
<dbReference type="EMBL" id="CASHTH010000987">
    <property type="protein sequence ID" value="CAI8009726.1"/>
    <property type="molecule type" value="Genomic_DNA"/>
</dbReference>
<evidence type="ECO:0000313" key="2">
    <source>
        <dbReference type="EMBL" id="CAI8009726.1"/>
    </source>
</evidence>
<feature type="transmembrane region" description="Helical" evidence="1">
    <location>
        <begin position="104"/>
        <end position="122"/>
    </location>
</feature>
<keyword evidence="1" id="KW-0812">Transmembrane</keyword>
<feature type="transmembrane region" description="Helical" evidence="1">
    <location>
        <begin position="46"/>
        <end position="64"/>
    </location>
</feature>
<feature type="transmembrane region" description="Helical" evidence="1">
    <location>
        <begin position="164"/>
        <end position="182"/>
    </location>
</feature>
<feature type="transmembrane region" description="Helical" evidence="1">
    <location>
        <begin position="6"/>
        <end position="39"/>
    </location>
</feature>
<evidence type="ECO:0000313" key="3">
    <source>
        <dbReference type="Proteomes" id="UP001174909"/>
    </source>
</evidence>
<organism evidence="2 3">
    <name type="scientific">Geodia barretti</name>
    <name type="common">Barrett's horny sponge</name>
    <dbReference type="NCBI Taxonomy" id="519541"/>
    <lineage>
        <taxon>Eukaryota</taxon>
        <taxon>Metazoa</taxon>
        <taxon>Porifera</taxon>
        <taxon>Demospongiae</taxon>
        <taxon>Heteroscleromorpha</taxon>
        <taxon>Tetractinellida</taxon>
        <taxon>Astrophorina</taxon>
        <taxon>Geodiidae</taxon>
        <taxon>Geodia</taxon>
    </lineage>
</organism>
<gene>
    <name evidence="2" type="ORF">GBAR_LOCUS6497</name>
</gene>
<feature type="transmembrane region" description="Helical" evidence="1">
    <location>
        <begin position="189"/>
        <end position="209"/>
    </location>
</feature>
<protein>
    <submittedName>
        <fullName evidence="2">Uncharacterized protein</fullName>
    </submittedName>
</protein>
<reference evidence="2" key="1">
    <citation type="submission" date="2023-03" db="EMBL/GenBank/DDBJ databases">
        <authorList>
            <person name="Steffen K."/>
            <person name="Cardenas P."/>
        </authorList>
    </citation>
    <scope>NUCLEOTIDE SEQUENCE</scope>
</reference>
<keyword evidence="1" id="KW-0472">Membrane</keyword>
<keyword evidence="3" id="KW-1185">Reference proteome</keyword>
<sequence length="350" mass="39892">MNRTRIILLNLLIITTYFAHLISYAFILFSVALLALFHFRRNFKQILITGCYLLPAAVLILVYLPTSDLLAGEPPEFGIGRIGELFNNLIGMHVLVAYTDPPNWISGAVSVLLLFLAAVTIWQNRRDTEERHLGQRAFLCLACVLFGLYFILPNSIGPGGWVNDRLAILAVLAMFAWFRVLEPLPWRRVFTAIVILLALLNILYVGILFKNLNAEIREFTTFVQRVDKNSVILPLHFDPRGSSKRVGIFVNAANYYCLDNGGINLGNYEIQFDYFPIRFNADFETPLEEKEWVQIVHWQPEKIDLCDYADNVDYLLLWGTPDEPIVAEAIEACYTLVASQGKLKLFKGKR</sequence>